<dbReference type="SUPFAM" id="SSF56672">
    <property type="entry name" value="DNA/RNA polymerases"/>
    <property type="match status" value="1"/>
</dbReference>
<proteinExistence type="predicted"/>
<keyword evidence="3" id="KW-0540">Nuclease</keyword>
<evidence type="ECO:0000259" key="6">
    <source>
        <dbReference type="PROSITE" id="PS50994"/>
    </source>
</evidence>
<dbReference type="CDD" id="cd00303">
    <property type="entry name" value="retropepsin_like"/>
    <property type="match status" value="1"/>
</dbReference>
<keyword evidence="4" id="KW-0255">Endonuclease</keyword>
<keyword evidence="8" id="KW-1185">Reference proteome</keyword>
<dbReference type="PANTHER" id="PTHR37984">
    <property type="entry name" value="PROTEIN CBG26694"/>
    <property type="match status" value="1"/>
</dbReference>
<name>A0ABQ5FF36_9ASTR</name>
<accession>A0ABQ5FF36</accession>
<dbReference type="InterPro" id="IPR041588">
    <property type="entry name" value="Integrase_H2C2"/>
</dbReference>
<dbReference type="EMBL" id="BQNB010017264">
    <property type="protein sequence ID" value="GJT61162.1"/>
    <property type="molecule type" value="Genomic_DNA"/>
</dbReference>
<evidence type="ECO:0000313" key="7">
    <source>
        <dbReference type="EMBL" id="GJT61162.1"/>
    </source>
</evidence>
<dbReference type="Pfam" id="PF17921">
    <property type="entry name" value="Integrase_H2C2"/>
    <property type="match status" value="1"/>
</dbReference>
<dbReference type="Proteomes" id="UP001151760">
    <property type="component" value="Unassembled WGS sequence"/>
</dbReference>
<dbReference type="Gene3D" id="2.40.70.10">
    <property type="entry name" value="Acid Proteases"/>
    <property type="match status" value="1"/>
</dbReference>
<keyword evidence="1" id="KW-0808">Transferase</keyword>
<dbReference type="Gene3D" id="3.30.70.270">
    <property type="match status" value="2"/>
</dbReference>
<dbReference type="InterPro" id="IPR021109">
    <property type="entry name" value="Peptidase_aspartic_dom_sf"/>
</dbReference>
<evidence type="ECO:0000313" key="8">
    <source>
        <dbReference type="Proteomes" id="UP001151760"/>
    </source>
</evidence>
<protein>
    <submittedName>
        <fullName evidence="7">Reverse transcriptase domain-containing protein</fullName>
    </submittedName>
</protein>
<dbReference type="InterPro" id="IPR050951">
    <property type="entry name" value="Retrovirus_Pol_polyprotein"/>
</dbReference>
<evidence type="ECO:0000256" key="3">
    <source>
        <dbReference type="ARBA" id="ARBA00022722"/>
    </source>
</evidence>
<dbReference type="InterPro" id="IPR043502">
    <property type="entry name" value="DNA/RNA_pol_sf"/>
</dbReference>
<dbReference type="InterPro" id="IPR001584">
    <property type="entry name" value="Integrase_cat-core"/>
</dbReference>
<dbReference type="Pfam" id="PF00078">
    <property type="entry name" value="RVT_1"/>
    <property type="match status" value="1"/>
</dbReference>
<keyword evidence="2" id="KW-0548">Nucleotidyltransferase</keyword>
<feature type="domain" description="Integrase catalytic" evidence="6">
    <location>
        <begin position="937"/>
        <end position="1022"/>
    </location>
</feature>
<dbReference type="Gene3D" id="3.30.420.10">
    <property type="entry name" value="Ribonuclease H-like superfamily/Ribonuclease H"/>
    <property type="match status" value="2"/>
</dbReference>
<comment type="caution">
    <text evidence="7">The sequence shown here is derived from an EMBL/GenBank/DDBJ whole genome shotgun (WGS) entry which is preliminary data.</text>
</comment>
<keyword evidence="7" id="KW-0695">RNA-directed DNA polymerase</keyword>
<dbReference type="SUPFAM" id="SSF53098">
    <property type="entry name" value="Ribonuclease H-like"/>
    <property type="match status" value="1"/>
</dbReference>
<dbReference type="Pfam" id="PF00665">
    <property type="entry name" value="rve"/>
    <property type="match status" value="1"/>
</dbReference>
<evidence type="ECO:0000256" key="2">
    <source>
        <dbReference type="ARBA" id="ARBA00022695"/>
    </source>
</evidence>
<dbReference type="InterPro" id="IPR012337">
    <property type="entry name" value="RNaseH-like_sf"/>
</dbReference>
<dbReference type="GO" id="GO:0003964">
    <property type="term" value="F:RNA-directed DNA polymerase activity"/>
    <property type="evidence" value="ECO:0007669"/>
    <property type="project" value="UniProtKB-KW"/>
</dbReference>
<evidence type="ECO:0000256" key="4">
    <source>
        <dbReference type="ARBA" id="ARBA00022759"/>
    </source>
</evidence>
<dbReference type="Gene3D" id="3.10.10.10">
    <property type="entry name" value="HIV Type 1 Reverse Transcriptase, subunit A, domain 1"/>
    <property type="match status" value="1"/>
</dbReference>
<sequence>MDLMMNEDDDVQLREKDDNLASKFVEIFRELHFELSFADALLHMPKFASMFKSLLNNKEKLFDLAKTPVNENCSAVILKKLPEKLGDPGKFLIPCDFPELVECLALADLGASINLMPLSIWKKLSLPELTPTQMILELADRSTTSPSGIAEDVFVKVGKFHFPADFVVVDYVVDPQVPLILERPFLRMAHALIDVYGEELTLRVDDEAITFKVGQTSRYSYNDAVYEWQSHSVFRSYPFYFFPPSLTPFEEGDFILEEIKACLTNDSIPPRIDNDDFDPEGDLLLLEKLLNDDPSSPLPPKELHVEELKIVKSSIDDPPELELKDLPSHLEYAFLEGTYKLPVIIAKNLKEDEKVRLLKVLKSYKRAIAWKISNIKGIDPQFCTHKILMEDDSKPAIQHQRHVNLKIHEVIKKEVIKLLDAGLIYPISDSPWVSLVYCVPKKGGITVIENEDNELIPTRLVMGWHICIDYRKLNDATRKDHFPLPFMDQMLERLTGNEYYCFLDGFSGYFQIPIDPQDQEKTTFTCPYGTFAYRRMPFGLCNAPGTFQRCMMAIFHDMIEETMEVFMDDFSVFRDSFSSCLSHLDKMLKRCEDTNLVLNWEKCHFMVKEGIVLGHKISKSGIEVDKVKVDVIATPHPYFSKRNSKFFRSHRVLSRFIQDFSKIGRPMTHLLEKDTPFIFSKECVESFNILKKKLTKAPILVALDWDLPFEIMCDASDYAIGAVLGKRKTKLFQPIYYASKTMTDAHAHYTITEKELLAVILLLQEFDVIIRDKKGAENLAADHLSRLENPHQDVLENKEITETFPLETLGMVTFRGDSSTPWFADIANYHAGNFIVKGMSSQQKKKFFKDVKHYFWDDPYLFRVCADQMIRRCVYGQEAVDILTACHNGPTGGHHGANYTAKKVFDSGFYWPTIYRDAHDLVTRCDACQRQGKISQRDEMPQNAIQVCEIFDVWGIDFMGPFPSSRGNKYILVAVDYLSKWVEAKALPTNDARVVCKILKSLFARFGTPRAIISDRGENRASWSDKLDDALWAFRTAFKTPIGCTPYKLVYGKACHLPIELEHKAYWALKHSYENSLIYKEITKKIHDSKIKNRVFNVGDRVLLFNSRLKIFSGKLKSCWTGPFTVAQVFPYGTIELSQIDGPNFKDCPDYEASRARGFVLRSLKLQSLA</sequence>
<dbReference type="InterPro" id="IPR036397">
    <property type="entry name" value="RNaseH_sf"/>
</dbReference>
<dbReference type="InterPro" id="IPR043128">
    <property type="entry name" value="Rev_trsase/Diguanyl_cyclase"/>
</dbReference>
<reference evidence="7" key="2">
    <citation type="submission" date="2022-01" db="EMBL/GenBank/DDBJ databases">
        <authorList>
            <person name="Yamashiro T."/>
            <person name="Shiraishi A."/>
            <person name="Satake H."/>
            <person name="Nakayama K."/>
        </authorList>
    </citation>
    <scope>NUCLEOTIDE SEQUENCE</scope>
</reference>
<organism evidence="7 8">
    <name type="scientific">Tanacetum coccineum</name>
    <dbReference type="NCBI Taxonomy" id="301880"/>
    <lineage>
        <taxon>Eukaryota</taxon>
        <taxon>Viridiplantae</taxon>
        <taxon>Streptophyta</taxon>
        <taxon>Embryophyta</taxon>
        <taxon>Tracheophyta</taxon>
        <taxon>Spermatophyta</taxon>
        <taxon>Magnoliopsida</taxon>
        <taxon>eudicotyledons</taxon>
        <taxon>Gunneridae</taxon>
        <taxon>Pentapetalae</taxon>
        <taxon>asterids</taxon>
        <taxon>campanulids</taxon>
        <taxon>Asterales</taxon>
        <taxon>Asteraceae</taxon>
        <taxon>Asteroideae</taxon>
        <taxon>Anthemideae</taxon>
        <taxon>Anthemidinae</taxon>
        <taxon>Tanacetum</taxon>
    </lineage>
</organism>
<gene>
    <name evidence="7" type="ORF">Tco_1004695</name>
</gene>
<dbReference type="PROSITE" id="PS50994">
    <property type="entry name" value="INTEGRASE"/>
    <property type="match status" value="1"/>
</dbReference>
<reference evidence="7" key="1">
    <citation type="journal article" date="2022" name="Int. J. Mol. Sci.">
        <title>Draft Genome of Tanacetum Coccineum: Genomic Comparison of Closely Related Tanacetum-Family Plants.</title>
        <authorList>
            <person name="Yamashiro T."/>
            <person name="Shiraishi A."/>
            <person name="Nakayama K."/>
            <person name="Satake H."/>
        </authorList>
    </citation>
    <scope>NUCLEOTIDE SEQUENCE</scope>
</reference>
<keyword evidence="5" id="KW-0511">Multifunctional enzyme</keyword>
<evidence type="ECO:0000256" key="5">
    <source>
        <dbReference type="ARBA" id="ARBA00023268"/>
    </source>
</evidence>
<dbReference type="InterPro" id="IPR000477">
    <property type="entry name" value="RT_dom"/>
</dbReference>
<evidence type="ECO:0000256" key="1">
    <source>
        <dbReference type="ARBA" id="ARBA00022679"/>
    </source>
</evidence>
<keyword evidence="4" id="KW-0378">Hydrolase</keyword>
<dbReference type="CDD" id="cd01647">
    <property type="entry name" value="RT_LTR"/>
    <property type="match status" value="1"/>
</dbReference>
<dbReference type="Pfam" id="PF17919">
    <property type="entry name" value="RT_RNaseH_2"/>
    <property type="match status" value="1"/>
</dbReference>
<dbReference type="PANTHER" id="PTHR37984:SF5">
    <property type="entry name" value="PROTEIN NYNRIN-LIKE"/>
    <property type="match status" value="1"/>
</dbReference>
<dbReference type="InterPro" id="IPR041577">
    <property type="entry name" value="RT_RNaseH_2"/>
</dbReference>
<dbReference type="Gene3D" id="1.10.340.70">
    <property type="match status" value="1"/>
</dbReference>